<dbReference type="AlphaFoldDB" id="A6JH66"/>
<gene>
    <name evidence="1" type="primary">RGD1305314</name>
    <name evidence="1" type="ORF">rCG_57712</name>
</gene>
<proteinExistence type="predicted"/>
<name>A6JH66_RAT</name>
<dbReference type="Proteomes" id="UP000234681">
    <property type="component" value="Chromosome 1"/>
</dbReference>
<protein>
    <submittedName>
        <fullName evidence="1">Similar to KIAA0335, isoform CRA_a</fullName>
    </submittedName>
</protein>
<evidence type="ECO:0000313" key="2">
    <source>
        <dbReference type="Proteomes" id="UP000234681"/>
    </source>
</evidence>
<evidence type="ECO:0000313" key="1">
    <source>
        <dbReference type="EMBL" id="EDL94190.1"/>
    </source>
</evidence>
<sequence>MAAIWDSQAMGTTTDTISFAHCT</sequence>
<reference evidence="2" key="1">
    <citation type="submission" date="2005-09" db="EMBL/GenBank/DDBJ databases">
        <authorList>
            <person name="Mural R.J."/>
            <person name="Li P.W."/>
            <person name="Adams M.D."/>
            <person name="Amanatides P.G."/>
            <person name="Baden-Tillson H."/>
            <person name="Barnstead M."/>
            <person name="Chin S.H."/>
            <person name="Dew I."/>
            <person name="Evans C.A."/>
            <person name="Ferriera S."/>
            <person name="Flanigan M."/>
            <person name="Fosler C."/>
            <person name="Glodek A."/>
            <person name="Gu Z."/>
            <person name="Holt R.A."/>
            <person name="Jennings D."/>
            <person name="Kraft C.L."/>
            <person name="Lu F."/>
            <person name="Nguyen T."/>
            <person name="Nusskern D.R."/>
            <person name="Pfannkoch C.M."/>
            <person name="Sitter C."/>
            <person name="Sutton G.G."/>
            <person name="Venter J.C."/>
            <person name="Wang Z."/>
            <person name="Woodage T."/>
            <person name="Zheng X.H."/>
            <person name="Zhong F."/>
        </authorList>
    </citation>
    <scope>NUCLEOTIDE SEQUENCE [LARGE SCALE GENOMIC DNA]</scope>
    <source>
        <strain>BN</strain>
        <strain evidence="2">Sprague-Dawley</strain>
    </source>
</reference>
<accession>A6JH66</accession>
<organism evidence="1 2">
    <name type="scientific">Rattus norvegicus</name>
    <name type="common">Rat</name>
    <dbReference type="NCBI Taxonomy" id="10116"/>
    <lineage>
        <taxon>Eukaryota</taxon>
        <taxon>Metazoa</taxon>
        <taxon>Chordata</taxon>
        <taxon>Craniata</taxon>
        <taxon>Vertebrata</taxon>
        <taxon>Euteleostomi</taxon>
        <taxon>Mammalia</taxon>
        <taxon>Eutheria</taxon>
        <taxon>Euarchontoglires</taxon>
        <taxon>Glires</taxon>
        <taxon>Rodentia</taxon>
        <taxon>Myomorpha</taxon>
        <taxon>Muroidea</taxon>
        <taxon>Muridae</taxon>
        <taxon>Murinae</taxon>
        <taxon>Rattus</taxon>
    </lineage>
</organism>
<dbReference type="EMBL" id="CH473986">
    <property type="protein sequence ID" value="EDL94190.1"/>
    <property type="molecule type" value="Genomic_DNA"/>
</dbReference>